<organism evidence="3 4">
    <name type="scientific">Rhodanobacter glycinis</name>
    <dbReference type="NCBI Taxonomy" id="582702"/>
    <lineage>
        <taxon>Bacteria</taxon>
        <taxon>Pseudomonadati</taxon>
        <taxon>Pseudomonadota</taxon>
        <taxon>Gammaproteobacteria</taxon>
        <taxon>Lysobacterales</taxon>
        <taxon>Rhodanobacteraceae</taxon>
        <taxon>Rhodanobacter</taxon>
    </lineage>
</organism>
<accession>A0A502C6R9</accession>
<feature type="compositionally biased region" description="Basic residues" evidence="1">
    <location>
        <begin position="264"/>
        <end position="281"/>
    </location>
</feature>
<evidence type="ECO:0000256" key="1">
    <source>
        <dbReference type="SAM" id="MobiDB-lite"/>
    </source>
</evidence>
<dbReference type="Pfam" id="PF13271">
    <property type="entry name" value="DUF4062"/>
    <property type="match status" value="1"/>
</dbReference>
<name>A0A502C6R9_9GAMM</name>
<dbReference type="InterPro" id="IPR025139">
    <property type="entry name" value="DUF4062"/>
</dbReference>
<feature type="region of interest" description="Disordered" evidence="1">
    <location>
        <begin position="264"/>
        <end position="292"/>
    </location>
</feature>
<proteinExistence type="predicted"/>
<evidence type="ECO:0000313" key="3">
    <source>
        <dbReference type="EMBL" id="TPG08400.1"/>
    </source>
</evidence>
<dbReference type="Proteomes" id="UP000319486">
    <property type="component" value="Unassembled WGS sequence"/>
</dbReference>
<dbReference type="RefSeq" id="WP_140653045.1">
    <property type="nucleotide sequence ID" value="NZ_RCZO01000006.1"/>
</dbReference>
<feature type="domain" description="DUF4062" evidence="2">
    <location>
        <begin position="9"/>
        <end position="100"/>
    </location>
</feature>
<gene>
    <name evidence="3" type="ORF">EAH88_12315</name>
</gene>
<evidence type="ECO:0000313" key="4">
    <source>
        <dbReference type="Proteomes" id="UP000319486"/>
    </source>
</evidence>
<comment type="caution">
    <text evidence="3">The sequence shown here is derived from an EMBL/GenBank/DDBJ whole genome shotgun (WGS) entry which is preliminary data.</text>
</comment>
<reference evidence="3 4" key="1">
    <citation type="journal article" date="2019" name="Environ. Microbiol.">
        <title>Species interactions and distinct microbial communities in high Arctic permafrost affected cryosols are associated with the CH4 and CO2 gas fluxes.</title>
        <authorList>
            <person name="Altshuler I."/>
            <person name="Hamel J."/>
            <person name="Turney S."/>
            <person name="Magnuson E."/>
            <person name="Levesque R."/>
            <person name="Greer C."/>
            <person name="Whyte L.G."/>
        </authorList>
    </citation>
    <scope>NUCLEOTIDE SEQUENCE [LARGE SCALE GENOMIC DNA]</scope>
    <source>
        <strain evidence="3 4">S13Y</strain>
    </source>
</reference>
<keyword evidence="4" id="KW-1185">Reference proteome</keyword>
<protein>
    <submittedName>
        <fullName evidence="3">DUF4062 domain-containing protein</fullName>
    </submittedName>
</protein>
<evidence type="ECO:0000259" key="2">
    <source>
        <dbReference type="Pfam" id="PF13271"/>
    </source>
</evidence>
<dbReference type="EMBL" id="RCZO01000006">
    <property type="protein sequence ID" value="TPG08400.1"/>
    <property type="molecule type" value="Genomic_DNA"/>
</dbReference>
<sequence length="320" mass="36364">MADTKKHIRVFLASPGDLGDERKLAKVAVDDFNSLFSDNYGYQVDLVGWEDTVSRHGRPQEIINKDLAKCELFVGVIWKRWGTPPDNEGAYTSGFEEEFRVTLARRDKANYPEMSMFFKEVPDELLRDPGDQLKKVLAFKEELVSGKYLLFENFSETKDFEKKFFKCIADFINRISSIEKDRTADDSQSPKPLGATSVAKGTLGETPLSVQGAEFAQDFITYCEEHSGEEIDNVKIAPKQGSGSTFRRIIWVAPKVASRTCLLSRHRSDRSRHQTTSRRRAPLTQHRELGEAPHLQSMTHIRVIAAIPDPPKTRVRVHFS</sequence>
<dbReference type="AlphaFoldDB" id="A0A502C6R9"/>